<dbReference type="Proteomes" id="UP000051820">
    <property type="component" value="Unassembled WGS sequence"/>
</dbReference>
<dbReference type="GO" id="GO:0016787">
    <property type="term" value="F:hydrolase activity"/>
    <property type="evidence" value="ECO:0007669"/>
    <property type="project" value="UniProtKB-KW"/>
</dbReference>
<reference evidence="3 4" key="1">
    <citation type="journal article" date="2015" name="Genome Announc.">
        <title>Expanding the biotechnology potential of lactobacilli through comparative genomics of 213 strains and associated genera.</title>
        <authorList>
            <person name="Sun Z."/>
            <person name="Harris H.M."/>
            <person name="McCann A."/>
            <person name="Guo C."/>
            <person name="Argimon S."/>
            <person name="Zhang W."/>
            <person name="Yang X."/>
            <person name="Jeffery I.B."/>
            <person name="Cooney J.C."/>
            <person name="Kagawa T.F."/>
            <person name="Liu W."/>
            <person name="Song Y."/>
            <person name="Salvetti E."/>
            <person name="Wrobel A."/>
            <person name="Rasinkangas P."/>
            <person name="Parkhill J."/>
            <person name="Rea M.C."/>
            <person name="O'Sullivan O."/>
            <person name="Ritari J."/>
            <person name="Douillard F.P."/>
            <person name="Paul Ross R."/>
            <person name="Yang R."/>
            <person name="Briner A.E."/>
            <person name="Felis G.E."/>
            <person name="de Vos W.M."/>
            <person name="Barrangou R."/>
            <person name="Klaenhammer T.R."/>
            <person name="Caufield P.W."/>
            <person name="Cui Y."/>
            <person name="Zhang H."/>
            <person name="O'Toole P.W."/>
        </authorList>
    </citation>
    <scope>NUCLEOTIDE SEQUENCE [LARGE SCALE GENOMIC DNA]</scope>
    <source>
        <strain evidence="3 4">DSM 5007</strain>
    </source>
</reference>
<dbReference type="InterPro" id="IPR050300">
    <property type="entry name" value="GDXG_lipolytic_enzyme"/>
</dbReference>
<evidence type="ECO:0000259" key="2">
    <source>
        <dbReference type="Pfam" id="PF20434"/>
    </source>
</evidence>
<gene>
    <name evidence="3" type="ORF">FD16_GL000867</name>
</gene>
<dbReference type="Pfam" id="PF20434">
    <property type="entry name" value="BD-FAE"/>
    <property type="match status" value="1"/>
</dbReference>
<dbReference type="InterPro" id="IPR029058">
    <property type="entry name" value="AB_hydrolase_fold"/>
</dbReference>
<evidence type="ECO:0000256" key="1">
    <source>
        <dbReference type="ARBA" id="ARBA00022801"/>
    </source>
</evidence>
<evidence type="ECO:0000313" key="4">
    <source>
        <dbReference type="Proteomes" id="UP000051820"/>
    </source>
</evidence>
<name>A0A0R1W655_9LACO</name>
<dbReference type="STRING" id="1423807.FD16_GL000867"/>
<accession>A0A0R1W655</accession>
<keyword evidence="4" id="KW-1185">Reference proteome</keyword>
<dbReference type="PANTHER" id="PTHR48081:SF6">
    <property type="entry name" value="PEPTIDASE S9 PROLYL OLIGOPEPTIDASE CATALYTIC DOMAIN-CONTAINING PROTEIN"/>
    <property type="match status" value="1"/>
</dbReference>
<feature type="domain" description="BD-FAE-like" evidence="2">
    <location>
        <begin position="3"/>
        <end position="187"/>
    </location>
</feature>
<dbReference type="AlphaFoldDB" id="A0A0R1W655"/>
<comment type="caution">
    <text evidence="3">The sequence shown here is derived from an EMBL/GenBank/DDBJ whole genome shotgun (WGS) entry which is preliminary data.</text>
</comment>
<dbReference type="eggNOG" id="COG0657">
    <property type="taxonomic scope" value="Bacteria"/>
</dbReference>
<evidence type="ECO:0000313" key="3">
    <source>
        <dbReference type="EMBL" id="KRM13392.1"/>
    </source>
</evidence>
<dbReference type="PANTHER" id="PTHR48081">
    <property type="entry name" value="AB HYDROLASE SUPERFAMILY PROTEIN C4A8.06C"/>
    <property type="match status" value="1"/>
</dbReference>
<dbReference type="PATRIC" id="fig|1423807.3.peg.880"/>
<dbReference type="EMBL" id="AZGF01000002">
    <property type="protein sequence ID" value="KRM13392.1"/>
    <property type="molecule type" value="Genomic_DNA"/>
</dbReference>
<protein>
    <submittedName>
        <fullName evidence="3">Lipase esterase</fullName>
    </submittedName>
</protein>
<sequence>MDPRHDDQQMPAIIFVPGGSFTHIQPQQAENVALAFSAMHYQCFVLNYSLESDHEPLLPFPVLDLARAIQLVRYHAEEWHIDVDKIVPMGFSVGGQVVALFNDFWHDQWFTTQAGVSSLKIQPNAIILGYPVIDLEMGFPDDEDKLRRLVGTKNDFAAQKHVNKFNAPTFTWVTSDDPMVPVANSLSYCTALAQLNIKQELHIFRHGPHGMALATNETAWKPDADQPHVAHWTTLVNEWLTETL</sequence>
<dbReference type="InterPro" id="IPR049492">
    <property type="entry name" value="BD-FAE-like_dom"/>
</dbReference>
<proteinExistence type="predicted"/>
<dbReference type="SUPFAM" id="SSF53474">
    <property type="entry name" value="alpha/beta-Hydrolases"/>
    <property type="match status" value="1"/>
</dbReference>
<keyword evidence="1" id="KW-0378">Hydrolase</keyword>
<organism evidence="3 4">
    <name type="scientific">Paucilactobacillus suebicus DSM 5007 = KCTC 3549</name>
    <dbReference type="NCBI Taxonomy" id="1423807"/>
    <lineage>
        <taxon>Bacteria</taxon>
        <taxon>Bacillati</taxon>
        <taxon>Bacillota</taxon>
        <taxon>Bacilli</taxon>
        <taxon>Lactobacillales</taxon>
        <taxon>Lactobacillaceae</taxon>
        <taxon>Paucilactobacillus</taxon>
    </lineage>
</organism>
<dbReference type="Gene3D" id="3.40.50.1820">
    <property type="entry name" value="alpha/beta hydrolase"/>
    <property type="match status" value="1"/>
</dbReference>